<evidence type="ECO:0000256" key="8">
    <source>
        <dbReference type="ARBA" id="ARBA00023214"/>
    </source>
</evidence>
<dbReference type="InterPro" id="IPR014743">
    <property type="entry name" value="Cl-channel_core"/>
</dbReference>
<feature type="transmembrane region" description="Helical" evidence="10">
    <location>
        <begin position="196"/>
        <end position="218"/>
    </location>
</feature>
<evidence type="ECO:0000256" key="6">
    <source>
        <dbReference type="ARBA" id="ARBA00023136"/>
    </source>
</evidence>
<dbReference type="AlphaFoldDB" id="A0A852YK75"/>
<dbReference type="SUPFAM" id="SSF81340">
    <property type="entry name" value="Clc chloride channel"/>
    <property type="match status" value="1"/>
</dbReference>
<dbReference type="GO" id="GO:0005254">
    <property type="term" value="F:chloride channel activity"/>
    <property type="evidence" value="ECO:0007669"/>
    <property type="project" value="UniProtKB-KW"/>
</dbReference>
<evidence type="ECO:0000256" key="9">
    <source>
        <dbReference type="ARBA" id="ARBA00023303"/>
    </source>
</evidence>
<dbReference type="InterPro" id="IPR001807">
    <property type="entry name" value="ClC"/>
</dbReference>
<feature type="transmembrane region" description="Helical" evidence="10">
    <location>
        <begin position="238"/>
        <end position="259"/>
    </location>
</feature>
<dbReference type="EMBL" id="JACBZY010000001">
    <property type="protein sequence ID" value="NYG99578.1"/>
    <property type="molecule type" value="Genomic_DNA"/>
</dbReference>
<reference evidence="11 12" key="1">
    <citation type="submission" date="2020-07" db="EMBL/GenBank/DDBJ databases">
        <title>Sequencing the genomes of 1000 actinobacteria strains.</title>
        <authorList>
            <person name="Klenk H.-P."/>
        </authorList>
    </citation>
    <scope>NUCLEOTIDE SEQUENCE [LARGE SCALE GENOMIC DNA]</scope>
    <source>
        <strain evidence="11 12">DSM 23141</strain>
    </source>
</reference>
<keyword evidence="12" id="KW-1185">Reference proteome</keyword>
<dbReference type="RefSeq" id="WP_343046672.1">
    <property type="nucleotide sequence ID" value="NZ_JACBZY010000001.1"/>
</dbReference>
<keyword evidence="5" id="KW-0406">Ion transport</keyword>
<keyword evidence="8" id="KW-0868">Chloride</keyword>
<name>A0A852YK75_9MICO</name>
<comment type="caution">
    <text evidence="11">The sequence shown here is derived from an EMBL/GenBank/DDBJ whole genome shotgun (WGS) entry which is preliminary data.</text>
</comment>
<keyword evidence="4 10" id="KW-1133">Transmembrane helix</keyword>
<feature type="transmembrane region" description="Helical" evidence="10">
    <location>
        <begin position="21"/>
        <end position="47"/>
    </location>
</feature>
<keyword evidence="9" id="KW-0407">Ion channel</keyword>
<dbReference type="Proteomes" id="UP000553888">
    <property type="component" value="Unassembled WGS sequence"/>
</dbReference>
<dbReference type="GO" id="GO:0034707">
    <property type="term" value="C:chloride channel complex"/>
    <property type="evidence" value="ECO:0007669"/>
    <property type="project" value="UniProtKB-KW"/>
</dbReference>
<feature type="transmembrane region" description="Helical" evidence="10">
    <location>
        <begin position="364"/>
        <end position="391"/>
    </location>
</feature>
<keyword evidence="2" id="KW-0813">Transport</keyword>
<evidence type="ECO:0000313" key="11">
    <source>
        <dbReference type="EMBL" id="NYG99578.1"/>
    </source>
</evidence>
<feature type="transmembrane region" description="Helical" evidence="10">
    <location>
        <begin position="271"/>
        <end position="293"/>
    </location>
</feature>
<evidence type="ECO:0000256" key="5">
    <source>
        <dbReference type="ARBA" id="ARBA00023065"/>
    </source>
</evidence>
<evidence type="ECO:0000256" key="7">
    <source>
        <dbReference type="ARBA" id="ARBA00023173"/>
    </source>
</evidence>
<evidence type="ECO:0000256" key="3">
    <source>
        <dbReference type="ARBA" id="ARBA00022692"/>
    </source>
</evidence>
<dbReference type="InterPro" id="IPR050368">
    <property type="entry name" value="ClC-type_chloride_channel"/>
</dbReference>
<feature type="transmembrane region" description="Helical" evidence="10">
    <location>
        <begin position="67"/>
        <end position="88"/>
    </location>
</feature>
<keyword evidence="7" id="KW-0869">Chloride channel</keyword>
<protein>
    <submittedName>
        <fullName evidence="11">CIC family chloride channel protein</fullName>
    </submittedName>
</protein>
<feature type="transmembrane region" description="Helical" evidence="10">
    <location>
        <begin position="299"/>
        <end position="319"/>
    </location>
</feature>
<dbReference type="Pfam" id="PF00654">
    <property type="entry name" value="Voltage_CLC"/>
    <property type="match status" value="1"/>
</dbReference>
<feature type="transmembrane region" description="Helical" evidence="10">
    <location>
        <begin position="164"/>
        <end position="189"/>
    </location>
</feature>
<dbReference type="Gene3D" id="1.10.3080.10">
    <property type="entry name" value="Clc chloride channel"/>
    <property type="match status" value="1"/>
</dbReference>
<feature type="transmembrane region" description="Helical" evidence="10">
    <location>
        <begin position="398"/>
        <end position="418"/>
    </location>
</feature>
<gene>
    <name evidence="11" type="ORF">BJ979_002204</name>
</gene>
<keyword evidence="6 10" id="KW-0472">Membrane</keyword>
<organism evidence="11 12">
    <name type="scientific">Schumannella luteola</name>
    <dbReference type="NCBI Taxonomy" id="472059"/>
    <lineage>
        <taxon>Bacteria</taxon>
        <taxon>Bacillati</taxon>
        <taxon>Actinomycetota</taxon>
        <taxon>Actinomycetes</taxon>
        <taxon>Micrococcales</taxon>
        <taxon>Microbacteriaceae</taxon>
        <taxon>Schumannella</taxon>
    </lineage>
</organism>
<evidence type="ECO:0000256" key="2">
    <source>
        <dbReference type="ARBA" id="ARBA00022448"/>
    </source>
</evidence>
<evidence type="ECO:0000256" key="10">
    <source>
        <dbReference type="SAM" id="Phobius"/>
    </source>
</evidence>
<evidence type="ECO:0000256" key="4">
    <source>
        <dbReference type="ARBA" id="ARBA00022989"/>
    </source>
</evidence>
<accession>A0A852YK75</accession>
<sequence length="428" mass="43587">MSEARPRIPVDGPFRRWLLRTIVVTALVGVGAGVAGGLVFVTLHGIQHLAFNYSEGTFINGLLEAPPAARVIALLVAGVIGGVGWWLLRRWGARRAEHAVVSVEAAVGGKRMPVVVTILNAGLQIVIVGLGASIGREVAPRELGALWADWLTRRAGVDATQRKVLVACGAAAGLAAVYNVPFGGAIFALEVLLAEVTLATVIPAFATSAIAALVAHVVVPTTPLYVMPQVELSPPLVVGSIVIGPILGLAALGFVRAAAFAQKHRPTGWRLAVVMPVVFGLVGVVALWIPAILGNGRSLGQLALSAALPALLILGITAVKTLATLGTIGAGAAGGTLTPSLAIGAGLGLALGAAWTLLWPGAPIVAFALVGAAAFLAVTMRAPITALVLVVEFADQGLAVLAPAMLATTGAVAVGYLLRRRARFIETA</sequence>
<proteinExistence type="predicted"/>
<dbReference type="PANTHER" id="PTHR43427">
    <property type="entry name" value="CHLORIDE CHANNEL PROTEIN CLC-E"/>
    <property type="match status" value="1"/>
</dbReference>
<comment type="subcellular location">
    <subcellularLocation>
        <location evidence="1">Membrane</location>
        <topology evidence="1">Multi-pass membrane protein</topology>
    </subcellularLocation>
</comment>
<keyword evidence="3 10" id="KW-0812">Transmembrane</keyword>
<evidence type="ECO:0000313" key="12">
    <source>
        <dbReference type="Proteomes" id="UP000553888"/>
    </source>
</evidence>
<dbReference type="PANTHER" id="PTHR43427:SF6">
    <property type="entry name" value="CHLORIDE CHANNEL PROTEIN CLC-E"/>
    <property type="match status" value="1"/>
</dbReference>
<evidence type="ECO:0000256" key="1">
    <source>
        <dbReference type="ARBA" id="ARBA00004141"/>
    </source>
</evidence>